<keyword evidence="7" id="KW-0732">Signal</keyword>
<reference evidence="11" key="4">
    <citation type="submission" date="2025-05" db="UniProtKB">
        <authorList>
            <consortium name="Ensembl"/>
        </authorList>
    </citation>
    <scope>IDENTIFICATION</scope>
</reference>
<dbReference type="OMA" id="DHSCTEK"/>
<evidence type="ECO:0000259" key="8">
    <source>
        <dbReference type="Pfam" id="PF10192"/>
    </source>
</evidence>
<feature type="signal peptide" evidence="7">
    <location>
        <begin position="1"/>
        <end position="21"/>
    </location>
</feature>
<feature type="transmembrane region" description="Helical" evidence="6">
    <location>
        <begin position="416"/>
        <end position="436"/>
    </location>
</feature>
<evidence type="ECO:0000256" key="1">
    <source>
        <dbReference type="ARBA" id="ARBA00004141"/>
    </source>
</evidence>
<feature type="transmembrane region" description="Helical" evidence="6">
    <location>
        <begin position="282"/>
        <end position="299"/>
    </location>
</feature>
<keyword evidence="12" id="KW-1185">Reference proteome</keyword>
<dbReference type="Pfam" id="PF21870">
    <property type="entry name" value="GP180_GOLD"/>
    <property type="match status" value="2"/>
</dbReference>
<dbReference type="CTD" id="160897"/>
<dbReference type="RefSeq" id="XP_007888983.1">
    <property type="nucleotide sequence ID" value="XM_007890792.2"/>
</dbReference>
<reference evidence="10 12" key="3">
    <citation type="journal article" date="2014" name="Nature">
        <title>Elephant shark genome provides unique insights into gnathostome evolution.</title>
        <authorList>
            <consortium name="International Elephant Shark Genome Sequencing Consortium"/>
            <person name="Venkatesh B."/>
            <person name="Lee A.P."/>
            <person name="Ravi V."/>
            <person name="Maurya A.K."/>
            <person name="Lian M.M."/>
            <person name="Swann J.B."/>
            <person name="Ohta Y."/>
            <person name="Flajnik M.F."/>
            <person name="Sutoh Y."/>
            <person name="Kasahara M."/>
            <person name="Hoon S."/>
            <person name="Gangu V."/>
            <person name="Roy S.W."/>
            <person name="Irimia M."/>
            <person name="Korzh V."/>
            <person name="Kondrychyn I."/>
            <person name="Lim Z.W."/>
            <person name="Tay B.H."/>
            <person name="Tohari S."/>
            <person name="Kong K.W."/>
            <person name="Ho S."/>
            <person name="Lorente-Galdos B."/>
            <person name="Quilez J."/>
            <person name="Marques-Bonet T."/>
            <person name="Raney B.J."/>
            <person name="Ingham P.W."/>
            <person name="Tay A."/>
            <person name="Hillier L.W."/>
            <person name="Minx P."/>
            <person name="Boehm T."/>
            <person name="Wilson R.K."/>
            <person name="Brenner S."/>
            <person name="Warren W.C."/>
        </authorList>
    </citation>
    <scope>NUCLEOTIDE SEQUENCE</scope>
    <source>
        <tissue evidence="10">Intestine</tissue>
    </source>
</reference>
<evidence type="ECO:0000256" key="6">
    <source>
        <dbReference type="SAM" id="Phobius"/>
    </source>
</evidence>
<dbReference type="Pfam" id="PF10192">
    <property type="entry name" value="GPR180-TMEM145_TM"/>
    <property type="match status" value="1"/>
</dbReference>
<comment type="subcellular location">
    <subcellularLocation>
        <location evidence="1">Membrane</location>
        <topology evidence="1">Multi-pass membrane protein</topology>
    </subcellularLocation>
</comment>
<evidence type="ECO:0000313" key="11">
    <source>
        <dbReference type="Ensembl" id="ENSCMIP00000024939.1"/>
    </source>
</evidence>
<feature type="transmembrane region" description="Helical" evidence="6">
    <location>
        <begin position="200"/>
        <end position="220"/>
    </location>
</feature>
<feature type="domain" description="GPR180-like N-terminal" evidence="9">
    <location>
        <begin position="72"/>
        <end position="153"/>
    </location>
</feature>
<feature type="domain" description="GPR180/TMEM145 transmembrane" evidence="8">
    <location>
        <begin position="204"/>
        <end position="432"/>
    </location>
</feature>
<reference evidence="12" key="2">
    <citation type="journal article" date="2007" name="PLoS Biol.">
        <title>Survey sequencing and comparative analysis of the elephant shark (Callorhinchus milii) genome.</title>
        <authorList>
            <person name="Venkatesh B."/>
            <person name="Kirkness E.F."/>
            <person name="Loh Y.H."/>
            <person name="Halpern A.L."/>
            <person name="Lee A.P."/>
            <person name="Johnson J."/>
            <person name="Dandona N."/>
            <person name="Viswanathan L.D."/>
            <person name="Tay A."/>
            <person name="Venter J.C."/>
            <person name="Strausberg R.L."/>
            <person name="Brenner S."/>
        </authorList>
    </citation>
    <scope>NUCLEOTIDE SEQUENCE [LARGE SCALE GENOMIC DNA]</scope>
</reference>
<feature type="chain" id="PRO_5044739504" evidence="7">
    <location>
        <begin position="22"/>
        <end position="467"/>
    </location>
</feature>
<evidence type="ECO:0000256" key="4">
    <source>
        <dbReference type="ARBA" id="ARBA00023136"/>
    </source>
</evidence>
<evidence type="ECO:0000313" key="12">
    <source>
        <dbReference type="Proteomes" id="UP000314986"/>
    </source>
</evidence>
<dbReference type="PANTHER" id="PTHR23252:SF29">
    <property type="entry name" value="INTEGRAL MEMBRANE PROTEIN GPR180"/>
    <property type="match status" value="1"/>
</dbReference>
<feature type="transmembrane region" description="Helical" evidence="6">
    <location>
        <begin position="311"/>
        <end position="331"/>
    </location>
</feature>
<dbReference type="GO" id="GO:0016020">
    <property type="term" value="C:membrane"/>
    <property type="evidence" value="ECO:0007669"/>
    <property type="project" value="UniProtKB-SubCell"/>
</dbReference>
<keyword evidence="5" id="KW-0325">Glycoprotein</keyword>
<dbReference type="GeneTree" id="ENSGT00940000153981"/>
<dbReference type="InterPro" id="IPR019336">
    <property type="entry name" value="GPR180/TMEM145_TM"/>
</dbReference>
<dbReference type="KEGG" id="cmk:103176913"/>
<keyword evidence="4 6" id="KW-0472">Membrane</keyword>
<dbReference type="PANTHER" id="PTHR23252">
    <property type="entry name" value="INTIMAL THICKNESS RECEPTOR-RELATED"/>
    <property type="match status" value="1"/>
</dbReference>
<dbReference type="OrthoDB" id="45670at2759"/>
<sequence length="467" mass="52259">MMALLFLLAIFAELLLLTCDGKTVDGLFSSDIARQNGGQHIVKFLFHGLEKNLRQEGEHPIMVIHIGTNDIGSNALLSCRIDGGTMAADKDSKLYLFREREWLQVQEETVHCSQKLAEAQLIVSLKEVENNQTVSQFLHPEAWHIVYADNFTCPDDVLVSENSGRLSPETIKFKLVLLNPDAANNPLDHFSAEESGLHDFYFLLVLAYFVVACIYFQPLWRSIKKGGPMHNILKVLTSGLLLQAGAAITNYIHLSRFSVDGIGTPLLGSLAELCDMVSQIQMLYLLLSLCMGWTLGRIGRTQSKLVQWDSTPVTTAIAITVVIAQGILLLWEQIEDTDHHSYHAHRSVAALLLIGLRVSLALLLASGLYQIITMERSALKRDFYVSFTKGCVLWFLCHPVLVGVSVVFPDYQREKLITIGVILCQSISIVVLYKLFISRSLYWEVSSLSSVTLPLTMSSRHRGRYYS</sequence>
<evidence type="ECO:0000259" key="9">
    <source>
        <dbReference type="Pfam" id="PF21870"/>
    </source>
</evidence>
<keyword evidence="3 6" id="KW-1133">Transmembrane helix</keyword>
<dbReference type="GeneID" id="103176913"/>
<evidence type="ECO:0000256" key="3">
    <source>
        <dbReference type="ARBA" id="ARBA00022989"/>
    </source>
</evidence>
<dbReference type="Proteomes" id="UP000314986">
    <property type="component" value="Unassembled WGS sequence"/>
</dbReference>
<feature type="transmembrane region" description="Helical" evidence="6">
    <location>
        <begin position="351"/>
        <end position="371"/>
    </location>
</feature>
<keyword evidence="2 6" id="KW-0812">Transmembrane</keyword>
<organism evidence="10">
    <name type="scientific">Callorhinchus milii</name>
    <name type="common">Ghost shark</name>
    <dbReference type="NCBI Taxonomy" id="7868"/>
    <lineage>
        <taxon>Eukaryota</taxon>
        <taxon>Metazoa</taxon>
        <taxon>Chordata</taxon>
        <taxon>Craniata</taxon>
        <taxon>Vertebrata</taxon>
        <taxon>Chondrichthyes</taxon>
        <taxon>Holocephali</taxon>
        <taxon>Chimaeriformes</taxon>
        <taxon>Callorhinchidae</taxon>
        <taxon>Callorhinchus</taxon>
    </lineage>
</organism>
<evidence type="ECO:0000256" key="5">
    <source>
        <dbReference type="ARBA" id="ARBA00023180"/>
    </source>
</evidence>
<evidence type="ECO:0000256" key="2">
    <source>
        <dbReference type="ARBA" id="ARBA00022692"/>
    </source>
</evidence>
<evidence type="ECO:0000256" key="7">
    <source>
        <dbReference type="SAM" id="SignalP"/>
    </source>
</evidence>
<dbReference type="GO" id="GO:0019236">
    <property type="term" value="P:response to pheromone"/>
    <property type="evidence" value="ECO:0007669"/>
    <property type="project" value="InterPro"/>
</dbReference>
<dbReference type="EMBL" id="JW864393">
    <property type="protein sequence ID" value="AFO96910.1"/>
    <property type="molecule type" value="mRNA"/>
</dbReference>
<feature type="transmembrane region" description="Helical" evidence="6">
    <location>
        <begin position="232"/>
        <end position="252"/>
    </location>
</feature>
<proteinExistence type="evidence at transcript level"/>
<reference evidence="12" key="1">
    <citation type="journal article" date="2006" name="Science">
        <title>Ancient noncoding elements conserved in the human genome.</title>
        <authorList>
            <person name="Venkatesh B."/>
            <person name="Kirkness E.F."/>
            <person name="Loh Y.H."/>
            <person name="Halpern A.L."/>
            <person name="Lee A.P."/>
            <person name="Johnson J."/>
            <person name="Dandona N."/>
            <person name="Viswanathan L.D."/>
            <person name="Tay A."/>
            <person name="Venter J.C."/>
            <person name="Strausberg R.L."/>
            <person name="Brenner S."/>
        </authorList>
    </citation>
    <scope>NUCLEOTIDE SEQUENCE [LARGE SCALE GENOMIC DNA]</scope>
</reference>
<dbReference type="GO" id="GO:0007186">
    <property type="term" value="P:G protein-coupled receptor signaling pathway"/>
    <property type="evidence" value="ECO:0007669"/>
    <property type="project" value="InterPro"/>
</dbReference>
<dbReference type="InterPro" id="IPR053880">
    <property type="entry name" value="GPR180-like_N"/>
</dbReference>
<dbReference type="STRING" id="7868.ENSCMIP00000024939"/>
<name>V9KGG8_CALMI</name>
<feature type="domain" description="GPR180-like N-terminal" evidence="9">
    <location>
        <begin position="23"/>
        <end position="50"/>
    </location>
</feature>
<feature type="transmembrane region" description="Helical" evidence="6">
    <location>
        <begin position="383"/>
        <end position="404"/>
    </location>
</feature>
<dbReference type="AlphaFoldDB" id="V9KGG8"/>
<accession>V9KGG8</accession>
<evidence type="ECO:0000313" key="10">
    <source>
        <dbReference type="EMBL" id="AFO96910.1"/>
    </source>
</evidence>
<dbReference type="InterPro" id="IPR047831">
    <property type="entry name" value="GPR180/TMEM145"/>
</dbReference>
<dbReference type="Ensembl" id="ENSCMIT00000025351.1">
    <property type="protein sequence ID" value="ENSCMIP00000024939.1"/>
    <property type="gene ID" value="ENSCMIG00000010997.1"/>
</dbReference>
<protein>
    <submittedName>
        <fullName evidence="11">G protein-coupled receptor 180</fullName>
    </submittedName>
    <submittedName>
        <fullName evidence="10">Integral membrane protein GPR180</fullName>
    </submittedName>
</protein>
<gene>
    <name evidence="11" type="primary">gpr180</name>
</gene>